<gene>
    <name evidence="2" type="ORF">V7S43_009353</name>
</gene>
<evidence type="ECO:0000313" key="3">
    <source>
        <dbReference type="Proteomes" id="UP001632037"/>
    </source>
</evidence>
<sequence length="178" mass="19898">MSNEPKPLTALLTLAVARAGASDSFRDRALSEEEQQTQSMMYAARMTYLDDSDQRSPDPMFLTRRQAQKMAQQQQESVRVPFKKLGKTNTTSASTGPAVISWKKGKAAMASLEKQQTWEPRFQAGCHFHECVETGECRVFPQGDPALVVSFEENEDEADSDNDPPFPDSFAFLNDPNK</sequence>
<dbReference type="AlphaFoldDB" id="A0ABD3FGN4"/>
<evidence type="ECO:0000313" key="2">
    <source>
        <dbReference type="EMBL" id="KAL3665933.1"/>
    </source>
</evidence>
<feature type="region of interest" description="Disordered" evidence="1">
    <location>
        <begin position="151"/>
        <end position="178"/>
    </location>
</feature>
<proteinExistence type="predicted"/>
<name>A0ABD3FGN4_9STRA</name>
<keyword evidence="3" id="KW-1185">Reference proteome</keyword>
<feature type="region of interest" description="Disordered" evidence="1">
    <location>
        <begin position="72"/>
        <end position="96"/>
    </location>
</feature>
<organism evidence="2 3">
    <name type="scientific">Phytophthora oleae</name>
    <dbReference type="NCBI Taxonomy" id="2107226"/>
    <lineage>
        <taxon>Eukaryota</taxon>
        <taxon>Sar</taxon>
        <taxon>Stramenopiles</taxon>
        <taxon>Oomycota</taxon>
        <taxon>Peronosporomycetes</taxon>
        <taxon>Peronosporales</taxon>
        <taxon>Peronosporaceae</taxon>
        <taxon>Phytophthora</taxon>
    </lineage>
</organism>
<accession>A0ABD3FGN4</accession>
<dbReference type="EMBL" id="JBIMZQ010000019">
    <property type="protein sequence ID" value="KAL3665933.1"/>
    <property type="molecule type" value="Genomic_DNA"/>
</dbReference>
<protein>
    <submittedName>
        <fullName evidence="2">Uncharacterized protein</fullName>
    </submittedName>
</protein>
<dbReference type="Proteomes" id="UP001632037">
    <property type="component" value="Unassembled WGS sequence"/>
</dbReference>
<comment type="caution">
    <text evidence="2">The sequence shown here is derived from an EMBL/GenBank/DDBJ whole genome shotgun (WGS) entry which is preliminary data.</text>
</comment>
<reference evidence="2 3" key="1">
    <citation type="submission" date="2024-09" db="EMBL/GenBank/DDBJ databases">
        <title>Genome sequencing and assembly of Phytophthora oleae, isolate VK10A, causative agent of rot of olive drupes.</title>
        <authorList>
            <person name="Conti Taguali S."/>
            <person name="Riolo M."/>
            <person name="La Spada F."/>
            <person name="Cacciola S.O."/>
            <person name="Dionisio G."/>
        </authorList>
    </citation>
    <scope>NUCLEOTIDE SEQUENCE [LARGE SCALE GENOMIC DNA]</scope>
    <source>
        <strain evidence="2 3">VK10A</strain>
    </source>
</reference>
<evidence type="ECO:0000256" key="1">
    <source>
        <dbReference type="SAM" id="MobiDB-lite"/>
    </source>
</evidence>
<feature type="compositionally biased region" description="Acidic residues" evidence="1">
    <location>
        <begin position="152"/>
        <end position="162"/>
    </location>
</feature>